<dbReference type="Proteomes" id="UP000256661">
    <property type="component" value="Unassembled WGS sequence"/>
</dbReference>
<keyword evidence="1" id="KW-1133">Transmembrane helix</keyword>
<feature type="transmembrane region" description="Helical" evidence="1">
    <location>
        <begin position="44"/>
        <end position="65"/>
    </location>
</feature>
<reference evidence="2" key="1">
    <citation type="submission" date="2018-08" db="EMBL/GenBank/DDBJ databases">
        <title>Sequencing the genomes of 1000 actinobacteria strains.</title>
        <authorList>
            <person name="Klenk H.-P."/>
        </authorList>
    </citation>
    <scope>NUCLEOTIDE SEQUENCE [LARGE SCALE GENOMIC DNA]</scope>
    <source>
        <strain evidence="2">DSM 43927</strain>
    </source>
</reference>
<evidence type="ECO:0000313" key="3">
    <source>
        <dbReference type="Proteomes" id="UP000256661"/>
    </source>
</evidence>
<organism evidence="2 3">
    <name type="scientific">Thermomonospora umbrina</name>
    <dbReference type="NCBI Taxonomy" id="111806"/>
    <lineage>
        <taxon>Bacteria</taxon>
        <taxon>Bacillati</taxon>
        <taxon>Actinomycetota</taxon>
        <taxon>Actinomycetes</taxon>
        <taxon>Streptosporangiales</taxon>
        <taxon>Thermomonosporaceae</taxon>
        <taxon>Thermomonospora</taxon>
    </lineage>
</organism>
<comment type="caution">
    <text evidence="2">The sequence shown here is derived from an EMBL/GenBank/DDBJ whole genome shotgun (WGS) entry which is preliminary data.</text>
</comment>
<dbReference type="AlphaFoldDB" id="A0A3D9T0W8"/>
<sequence>MFRLLLGPFVIVVVVTDAWLFMVTVGVIRGEWLPALPTIDFPSAVLVSVLMSVWLAALTGSTTAMRRR</sequence>
<dbReference type="EMBL" id="QTTT01000001">
    <property type="protein sequence ID" value="REF00461.1"/>
    <property type="molecule type" value="Genomic_DNA"/>
</dbReference>
<name>A0A3D9T0W8_9ACTN</name>
<evidence type="ECO:0000313" key="2">
    <source>
        <dbReference type="EMBL" id="REF00461.1"/>
    </source>
</evidence>
<dbReference type="RefSeq" id="WP_116025610.1">
    <property type="nucleotide sequence ID" value="NZ_QTTT01000001.1"/>
</dbReference>
<protein>
    <submittedName>
        <fullName evidence="2">Uncharacterized protein</fullName>
    </submittedName>
</protein>
<gene>
    <name evidence="2" type="ORF">DFJ69_5999</name>
</gene>
<dbReference type="OrthoDB" id="9988813at2"/>
<proteinExistence type="predicted"/>
<accession>A0A3D9T0W8</accession>
<keyword evidence="1" id="KW-0812">Transmembrane</keyword>
<keyword evidence="1" id="KW-0472">Membrane</keyword>
<evidence type="ECO:0000256" key="1">
    <source>
        <dbReference type="SAM" id="Phobius"/>
    </source>
</evidence>
<keyword evidence="3" id="KW-1185">Reference proteome</keyword>